<feature type="chain" id="PRO_5025577427" description="Flagellar L-ring protein" evidence="8">
    <location>
        <begin position="21"/>
        <end position="217"/>
    </location>
</feature>
<evidence type="ECO:0000256" key="6">
    <source>
        <dbReference type="ARBA" id="ARBA00023237"/>
    </source>
</evidence>
<keyword evidence="9" id="KW-0966">Cell projection</keyword>
<comment type="similarity">
    <text evidence="2 7">Belongs to the FlgH family.</text>
</comment>
<dbReference type="GO" id="GO:0003774">
    <property type="term" value="F:cytoskeletal motor activity"/>
    <property type="evidence" value="ECO:0007669"/>
    <property type="project" value="InterPro"/>
</dbReference>
<evidence type="ECO:0000256" key="5">
    <source>
        <dbReference type="ARBA" id="ARBA00023143"/>
    </source>
</evidence>
<reference evidence="9 10" key="1">
    <citation type="submission" date="2020-02" db="EMBL/GenBank/DDBJ databases">
        <title>Rhodobacter algicola sp. nov., isolated from microalga culture.</title>
        <authorList>
            <person name="Park C.-Y."/>
        </authorList>
    </citation>
    <scope>NUCLEOTIDE SEQUENCE [LARGE SCALE GENOMIC DNA]</scope>
    <source>
        <strain evidence="9 10">ETT8</strain>
    </source>
</reference>
<dbReference type="RefSeq" id="WP_164609259.1">
    <property type="nucleotide sequence ID" value="NZ_JAAIKE010000001.1"/>
</dbReference>
<dbReference type="Pfam" id="PF02107">
    <property type="entry name" value="FlgH"/>
    <property type="match status" value="1"/>
</dbReference>
<keyword evidence="9" id="KW-0282">Flagellum</keyword>
<keyword evidence="9" id="KW-0969">Cilium</keyword>
<keyword evidence="3 8" id="KW-0732">Signal</keyword>
<comment type="subcellular location">
    <subcellularLocation>
        <location evidence="7">Cell outer membrane</location>
    </subcellularLocation>
    <subcellularLocation>
        <location evidence="7">Bacterial flagellum basal body</location>
    </subcellularLocation>
</comment>
<dbReference type="GO" id="GO:0009279">
    <property type="term" value="C:cell outer membrane"/>
    <property type="evidence" value="ECO:0007669"/>
    <property type="project" value="UniProtKB-SubCell"/>
</dbReference>
<keyword evidence="6 7" id="KW-0998">Cell outer membrane</keyword>
<evidence type="ECO:0000256" key="2">
    <source>
        <dbReference type="ARBA" id="ARBA00006929"/>
    </source>
</evidence>
<keyword evidence="10" id="KW-1185">Reference proteome</keyword>
<dbReference type="GO" id="GO:0071973">
    <property type="term" value="P:bacterial-type flagellum-dependent cell motility"/>
    <property type="evidence" value="ECO:0007669"/>
    <property type="project" value="InterPro"/>
</dbReference>
<evidence type="ECO:0000256" key="1">
    <source>
        <dbReference type="ARBA" id="ARBA00002591"/>
    </source>
</evidence>
<dbReference type="AlphaFoldDB" id="A0A6B3RIK8"/>
<name>A0A6B3RIK8_9RHOB</name>
<comment type="subunit">
    <text evidence="7">The basal body constitutes a major portion of the flagellar organelle and consists of four rings (L,P,S, and M) mounted on a central rod.</text>
</comment>
<evidence type="ECO:0000256" key="7">
    <source>
        <dbReference type="HAMAP-Rule" id="MF_00415"/>
    </source>
</evidence>
<comment type="function">
    <text evidence="1 7">Assembles around the rod to form the L-ring and probably protects the motor/basal body from shearing forces during rotation.</text>
</comment>
<evidence type="ECO:0000256" key="3">
    <source>
        <dbReference type="ARBA" id="ARBA00022729"/>
    </source>
</evidence>
<gene>
    <name evidence="7" type="primary">flgH</name>
    <name evidence="9" type="ORF">G3572_03470</name>
</gene>
<dbReference type="InterPro" id="IPR000527">
    <property type="entry name" value="Flag_Lring"/>
</dbReference>
<keyword evidence="5 7" id="KW-0975">Bacterial flagellum</keyword>
<dbReference type="Proteomes" id="UP000481421">
    <property type="component" value="Unassembled WGS sequence"/>
</dbReference>
<dbReference type="EMBL" id="JAAIKE010000001">
    <property type="protein sequence ID" value="NEX45251.1"/>
    <property type="molecule type" value="Genomic_DNA"/>
</dbReference>
<evidence type="ECO:0000313" key="10">
    <source>
        <dbReference type="Proteomes" id="UP000481421"/>
    </source>
</evidence>
<comment type="caution">
    <text evidence="9">The sequence shown here is derived from an EMBL/GenBank/DDBJ whole genome shotgun (WGS) entry which is preliminary data.</text>
</comment>
<protein>
    <recommendedName>
        <fullName evidence="7">Flagellar L-ring protein</fullName>
    </recommendedName>
    <alternativeName>
        <fullName evidence="7">Basal body L-ring protein</fullName>
    </alternativeName>
</protein>
<proteinExistence type="inferred from homology"/>
<dbReference type="HAMAP" id="MF_00415">
    <property type="entry name" value="FlgH"/>
    <property type="match status" value="1"/>
</dbReference>
<organism evidence="9 10">
    <name type="scientific">Pseudotabrizicola algicola</name>
    <dbReference type="NCBI Taxonomy" id="2709381"/>
    <lineage>
        <taxon>Bacteria</taxon>
        <taxon>Pseudomonadati</taxon>
        <taxon>Pseudomonadota</taxon>
        <taxon>Alphaproteobacteria</taxon>
        <taxon>Rhodobacterales</taxon>
        <taxon>Paracoccaceae</taxon>
        <taxon>Pseudotabrizicola</taxon>
    </lineage>
</organism>
<evidence type="ECO:0000313" key="9">
    <source>
        <dbReference type="EMBL" id="NEX45251.1"/>
    </source>
</evidence>
<dbReference type="PANTHER" id="PTHR34933:SF1">
    <property type="entry name" value="FLAGELLAR L-RING PROTEIN"/>
    <property type="match status" value="1"/>
</dbReference>
<dbReference type="GO" id="GO:0009427">
    <property type="term" value="C:bacterial-type flagellum basal body, distal rod, L ring"/>
    <property type="evidence" value="ECO:0007669"/>
    <property type="project" value="InterPro"/>
</dbReference>
<evidence type="ECO:0000256" key="4">
    <source>
        <dbReference type="ARBA" id="ARBA00023136"/>
    </source>
</evidence>
<accession>A0A6B3RIK8</accession>
<evidence type="ECO:0000256" key="8">
    <source>
        <dbReference type="SAM" id="SignalP"/>
    </source>
</evidence>
<feature type="signal peptide" evidence="8">
    <location>
        <begin position="1"/>
        <end position="20"/>
    </location>
</feature>
<keyword evidence="4 7" id="KW-0472">Membrane</keyword>
<dbReference type="PRINTS" id="PR01008">
    <property type="entry name" value="FLGLRINGFLGH"/>
</dbReference>
<dbReference type="PANTHER" id="PTHR34933">
    <property type="entry name" value="FLAGELLAR L-RING PROTEIN"/>
    <property type="match status" value="1"/>
</dbReference>
<sequence length="217" mass="23116">MTHVLRLALLLPLAACSTYIEDTASLDYAPIHTEAQPFAPTVTGGIYHQGARGLFVNDRRATAVGDVLTVEFSERFQATKTQSSNAAKSSSMEMELPGLLVGDFDNAKLGGSTQQSFSGRGGAAQSNSFTGRLSVSVVRVLPNGHLEIMGQKRLTLNNGNEYVRLTGIVRPEDIGPDNVVSSDRVAHADIRYTGAGGTADTARRGWLSRAVDVVNPL</sequence>